<proteinExistence type="inferred from homology"/>
<comment type="subcellular location">
    <subcellularLocation>
        <location evidence="1">Endomembrane system</location>
        <topology evidence="1">Multi-pass membrane protein</topology>
    </subcellularLocation>
</comment>
<feature type="domain" description="ABC transporter" evidence="12">
    <location>
        <begin position="1"/>
        <end position="208"/>
    </location>
</feature>
<dbReference type="GO" id="GO:0016887">
    <property type="term" value="F:ATP hydrolysis activity"/>
    <property type="evidence" value="ECO:0007669"/>
    <property type="project" value="InterPro"/>
</dbReference>
<dbReference type="InterPro" id="IPR036640">
    <property type="entry name" value="ABC1_TM_sf"/>
</dbReference>
<feature type="transmembrane region" description="Helical" evidence="11">
    <location>
        <begin position="270"/>
        <end position="289"/>
    </location>
</feature>
<dbReference type="GO" id="GO:0140359">
    <property type="term" value="F:ABC-type transporter activity"/>
    <property type="evidence" value="ECO:0007669"/>
    <property type="project" value="InterPro"/>
</dbReference>
<evidence type="ECO:0000313" key="15">
    <source>
        <dbReference type="Proteomes" id="UP001432027"/>
    </source>
</evidence>
<dbReference type="EMBL" id="BTSX01000004">
    <property type="protein sequence ID" value="GMS94755.1"/>
    <property type="molecule type" value="Genomic_DNA"/>
</dbReference>
<dbReference type="GO" id="GO:0012505">
    <property type="term" value="C:endomembrane system"/>
    <property type="evidence" value="ECO:0007669"/>
    <property type="project" value="UniProtKB-SubCell"/>
</dbReference>
<dbReference type="SUPFAM" id="SSF52540">
    <property type="entry name" value="P-loop containing nucleoside triphosphate hydrolases"/>
    <property type="match status" value="2"/>
</dbReference>
<dbReference type="SMART" id="SM00382">
    <property type="entry name" value="AAA"/>
    <property type="match status" value="2"/>
</dbReference>
<evidence type="ECO:0000313" key="14">
    <source>
        <dbReference type="EMBL" id="GMS94755.1"/>
    </source>
</evidence>
<dbReference type="CDD" id="cd03244">
    <property type="entry name" value="ABCC_MRP_domain2"/>
    <property type="match status" value="1"/>
</dbReference>
<evidence type="ECO:0000256" key="4">
    <source>
        <dbReference type="ARBA" id="ARBA00022692"/>
    </source>
</evidence>
<dbReference type="FunFam" id="3.40.50.300:FF:000997">
    <property type="entry name" value="Multidrug resistance-associated protein 1"/>
    <property type="match status" value="1"/>
</dbReference>
<comment type="caution">
    <text evidence="14">The sequence shown here is derived from an EMBL/GenBank/DDBJ whole genome shotgun (WGS) entry which is preliminary data.</text>
</comment>
<dbReference type="PANTHER" id="PTHR24223">
    <property type="entry name" value="ATP-BINDING CASSETTE SUB-FAMILY C"/>
    <property type="match status" value="1"/>
</dbReference>
<dbReference type="PANTHER" id="PTHR24223:SF434">
    <property type="entry name" value="MULTIDRUG RESISTANCE PROTEIN MRP-7"/>
    <property type="match status" value="1"/>
</dbReference>
<feature type="non-terminal residue" evidence="14">
    <location>
        <position position="1"/>
    </location>
</feature>
<dbReference type="InterPro" id="IPR003593">
    <property type="entry name" value="AAA+_ATPase"/>
</dbReference>
<dbReference type="GO" id="GO:0005524">
    <property type="term" value="F:ATP binding"/>
    <property type="evidence" value="ECO:0007669"/>
    <property type="project" value="UniProtKB-KW"/>
</dbReference>
<evidence type="ECO:0000256" key="1">
    <source>
        <dbReference type="ARBA" id="ARBA00004127"/>
    </source>
</evidence>
<feature type="region of interest" description="Disordered" evidence="10">
    <location>
        <begin position="213"/>
        <end position="247"/>
    </location>
</feature>
<dbReference type="FunFam" id="3.40.50.300:FF:000074">
    <property type="entry name" value="Multidrug resistance-associated protein 5 isoform 1"/>
    <property type="match status" value="1"/>
</dbReference>
<keyword evidence="8 11" id="KW-1133">Transmembrane helix</keyword>
<evidence type="ECO:0000256" key="11">
    <source>
        <dbReference type="SAM" id="Phobius"/>
    </source>
</evidence>
<dbReference type="InterPro" id="IPR027417">
    <property type="entry name" value="P-loop_NTPase"/>
</dbReference>
<dbReference type="CDD" id="cd18603">
    <property type="entry name" value="ABC_6TM_MRP1_2_3_6_D2_like"/>
    <property type="match status" value="1"/>
</dbReference>
<dbReference type="GO" id="GO:0016020">
    <property type="term" value="C:membrane"/>
    <property type="evidence" value="ECO:0007669"/>
    <property type="project" value="InterPro"/>
</dbReference>
<feature type="domain" description="ABC transmembrane type-1" evidence="13">
    <location>
        <begin position="280"/>
        <end position="552"/>
    </location>
</feature>
<evidence type="ECO:0000256" key="10">
    <source>
        <dbReference type="SAM" id="MobiDB-lite"/>
    </source>
</evidence>
<feature type="compositionally biased region" description="Acidic residues" evidence="10">
    <location>
        <begin position="215"/>
        <end position="228"/>
    </location>
</feature>
<evidence type="ECO:0000256" key="5">
    <source>
        <dbReference type="ARBA" id="ARBA00022737"/>
    </source>
</evidence>
<dbReference type="PROSITE" id="PS50893">
    <property type="entry name" value="ABC_TRANSPORTER_2"/>
    <property type="match status" value="2"/>
</dbReference>
<feature type="transmembrane region" description="Helical" evidence="11">
    <location>
        <begin position="322"/>
        <end position="348"/>
    </location>
</feature>
<dbReference type="PROSITE" id="PS50929">
    <property type="entry name" value="ABC_TM1F"/>
    <property type="match status" value="1"/>
</dbReference>
<dbReference type="Gene3D" id="1.20.1560.10">
    <property type="entry name" value="ABC transporter type 1, transmembrane domain"/>
    <property type="match status" value="1"/>
</dbReference>
<keyword evidence="9 11" id="KW-0472">Membrane</keyword>
<dbReference type="InterPro" id="IPR017871">
    <property type="entry name" value="ABC_transporter-like_CS"/>
</dbReference>
<dbReference type="InterPro" id="IPR050173">
    <property type="entry name" value="ABC_transporter_C-like"/>
</dbReference>
<feature type="domain" description="ABC transporter" evidence="12">
    <location>
        <begin position="589"/>
        <end position="823"/>
    </location>
</feature>
<dbReference type="Pfam" id="PF00005">
    <property type="entry name" value="ABC_tran"/>
    <property type="match status" value="2"/>
</dbReference>
<evidence type="ECO:0000256" key="6">
    <source>
        <dbReference type="ARBA" id="ARBA00022741"/>
    </source>
</evidence>
<dbReference type="InterPro" id="IPR011527">
    <property type="entry name" value="ABC1_TM_dom"/>
</dbReference>
<protein>
    <recommendedName>
        <fullName evidence="16">ABC transporter ATP-binding protein</fullName>
    </recommendedName>
</protein>
<evidence type="ECO:0000256" key="7">
    <source>
        <dbReference type="ARBA" id="ARBA00022840"/>
    </source>
</evidence>
<evidence type="ECO:0000256" key="3">
    <source>
        <dbReference type="ARBA" id="ARBA00022448"/>
    </source>
</evidence>
<keyword evidence="4 11" id="KW-0812">Transmembrane</keyword>
<dbReference type="AlphaFoldDB" id="A0AAV5TKB9"/>
<gene>
    <name evidence="14" type="ORF">PENTCL1PPCAC_16930</name>
</gene>
<dbReference type="CDD" id="cd03250">
    <property type="entry name" value="ABCC_MRP_domain1"/>
    <property type="match status" value="1"/>
</dbReference>
<evidence type="ECO:0000256" key="2">
    <source>
        <dbReference type="ARBA" id="ARBA00009726"/>
    </source>
</evidence>
<dbReference type="Proteomes" id="UP001432027">
    <property type="component" value="Unassembled WGS sequence"/>
</dbReference>
<evidence type="ECO:0000256" key="8">
    <source>
        <dbReference type="ARBA" id="ARBA00022989"/>
    </source>
</evidence>
<organism evidence="14 15">
    <name type="scientific">Pristionchus entomophagus</name>
    <dbReference type="NCBI Taxonomy" id="358040"/>
    <lineage>
        <taxon>Eukaryota</taxon>
        <taxon>Metazoa</taxon>
        <taxon>Ecdysozoa</taxon>
        <taxon>Nematoda</taxon>
        <taxon>Chromadorea</taxon>
        <taxon>Rhabditida</taxon>
        <taxon>Rhabditina</taxon>
        <taxon>Diplogasteromorpha</taxon>
        <taxon>Diplogasteroidea</taxon>
        <taxon>Neodiplogasteridae</taxon>
        <taxon>Pristionchus</taxon>
    </lineage>
</organism>
<evidence type="ECO:0008006" key="16">
    <source>
        <dbReference type="Google" id="ProtNLM"/>
    </source>
</evidence>
<dbReference type="FunFam" id="1.20.1560.10:FF:000100">
    <property type="entry name" value="ABC transporter ATP-binding protein"/>
    <property type="match status" value="1"/>
</dbReference>
<feature type="transmembrane region" description="Helical" evidence="11">
    <location>
        <begin position="420"/>
        <end position="440"/>
    </location>
</feature>
<evidence type="ECO:0000259" key="13">
    <source>
        <dbReference type="PROSITE" id="PS50929"/>
    </source>
</evidence>
<keyword evidence="15" id="KW-1185">Reference proteome</keyword>
<evidence type="ECO:0000256" key="9">
    <source>
        <dbReference type="ARBA" id="ARBA00023136"/>
    </source>
</evidence>
<reference evidence="14" key="1">
    <citation type="submission" date="2023-10" db="EMBL/GenBank/DDBJ databases">
        <title>Genome assembly of Pristionchus species.</title>
        <authorList>
            <person name="Yoshida K."/>
            <person name="Sommer R.J."/>
        </authorList>
    </citation>
    <scope>NUCLEOTIDE SEQUENCE</scope>
    <source>
        <strain evidence="14">RS0144</strain>
    </source>
</reference>
<accession>A0AAV5TKB9</accession>
<keyword evidence="5" id="KW-0677">Repeat</keyword>
<dbReference type="InterPro" id="IPR003439">
    <property type="entry name" value="ABC_transporter-like_ATP-bd"/>
</dbReference>
<dbReference type="PROSITE" id="PS00211">
    <property type="entry name" value="ABC_TRANSPORTER_1"/>
    <property type="match status" value="2"/>
</dbReference>
<keyword evidence="7" id="KW-0067">ATP-binding</keyword>
<comment type="similarity">
    <text evidence="2">Belongs to the ABC transporter superfamily. ABCC family. Conjugate transporter (TC 3.A.1.208) subfamily.</text>
</comment>
<keyword evidence="3" id="KW-0813">Transport</keyword>
<name>A0AAV5TKB9_9BILA</name>
<dbReference type="Gene3D" id="3.40.50.300">
    <property type="entry name" value="P-loop containing nucleotide triphosphate hydrolases"/>
    <property type="match status" value="2"/>
</dbReference>
<dbReference type="SUPFAM" id="SSF90123">
    <property type="entry name" value="ABC transporter transmembrane region"/>
    <property type="match status" value="1"/>
</dbReference>
<sequence length="830" mass="92034">VPRGSLVAVVETVGSGKSSFLSAMLGELTRQKGEINVTGRLAYVPQQAWIQNISVRDNITFGRAFDRQWYERVISACAIIADFSMLPHGDATEIGEKGINLSGGQKARISLARAVYQQDDVYLLDEPLSAVDAHVGRHIYNNVSISRSSVFGPRGLLAKKTRILVTHSLLNTKEADEILVFNGEKIINDKKEKHTFPSILYILMEEYIKSKAEAEDGDESDESDEETGDTEKKPGHDGIGQKSEVTEEKKLIKKEEIEQGGVKMAVYMEYIRAASIPFCILFLIMYGIYQALTMMRSLWLSAWSNENDPAFNGTRMNQVERLGIYVGIGCLESVGYLISASFLVVAGLNASRKLHAPLIHNLMRSPMSFFDTTPLGRILNRTSKDVDTIDTQLIMNTRSFVQCCYSIVTTLTMIVISTPLFVVVIIPLAVIYFLFLRFYVPTSRQLKRLESVSRSPVYSHFGETIQGAASIRAYGKVTQFSLDSEAKVDALIQCKYMNAISNRWLAVRLEFIGNCIWDWGVSAGLVGVSVTYALNITDVLNFAVRQMSVLEANVVSVERVVEYSQTPNEAEWVMQSSGLSPSWPAQGSVSIDNYSTRYRPGLDLVLRGITARVGAGEKIGIVGRTGAGKSSFALALFRMIEPAGGSMSIDGRETTTMGLHELRKRLTIIPQEPVLFSGSLRFNLDPFNEYGDDQLWTALKLAHLEAFTKTLTAGLKHVISEGGENISVGQRQLVCLARATLRNSRILVLDEATAAVDLQTDNLIQATIRSHFKHCTVFTIAHRLNTILDYDRIMVLDKGEIAEMDSPATLMADRNSIFSRMLADAENENK</sequence>
<evidence type="ECO:0000259" key="12">
    <source>
        <dbReference type="PROSITE" id="PS50893"/>
    </source>
</evidence>
<keyword evidence="6" id="KW-0547">Nucleotide-binding</keyword>
<dbReference type="Pfam" id="PF00664">
    <property type="entry name" value="ABC_membrane"/>
    <property type="match status" value="1"/>
</dbReference>